<evidence type="ECO:0000313" key="2">
    <source>
        <dbReference type="EMBL" id="QFU16870.1"/>
    </source>
</evidence>
<dbReference type="Gene3D" id="3.40.50.1010">
    <property type="entry name" value="5'-nuclease"/>
    <property type="match status" value="1"/>
</dbReference>
<proteinExistence type="predicted"/>
<feature type="domain" description="PIN" evidence="1">
    <location>
        <begin position="9"/>
        <end position="142"/>
    </location>
</feature>
<keyword evidence="3" id="KW-1185">Reference proteome</keyword>
<gene>
    <name evidence="2" type="ORF">GDR74_11885</name>
</gene>
<sequence>MPMPAVFFVDTNFFIQGADPNAMPWREVTDADEILLIISRPVQEELDRQKGEGRGRRGRRARAASSLMGELLDTPDLSKVIRQKNPRIVIQLDDLDPDVRAGASDDDRIVQAAISYAASHPGVDVRLLSADTGPCLSARVRKFPHHRLNGAWLAPPEPDHADREVEELKRRVSALEEDEPKFEVGLTNRNGAAVDVAIVEVTSFRNLTAEEVDALSSQVASMFPKATDFRTKEPNAGYDLLMDRLSRGTWVAPSEDDIRQYHQQYDEWLAGIRKTLKEMLSHESDKANRQIHFLALRNSGGAYAHEVVVELSLSPGLMFHPDLEDDEEREAPTIKPPPVAPRGRFRSFLTDLGMADRLMHHGFSHDLANLIPNIRPRDRHAFHLETDFEVPCAKLEYRCDSFRHKVDGPKFALDIRPAKDADVKGGRLMVRVASRTTDPEELSFPIKIHRREGDSLALVRQCIERSSRA</sequence>
<reference evidence="2 3" key="1">
    <citation type="submission" date="2019-10" db="EMBL/GenBank/DDBJ databases">
        <title>Isolation, Identification of Microvirga thermotolerans HR1, a novel thermophilic bacterium and Comparative Genomics of the genus Microvirga.</title>
        <authorList>
            <person name="Li J."/>
            <person name="Zhang W."/>
            <person name="Lin M."/>
            <person name="Wang J."/>
        </authorList>
    </citation>
    <scope>NUCLEOTIDE SEQUENCE [LARGE SCALE GENOMIC DNA]</scope>
    <source>
        <strain evidence="2 3">HR1</strain>
    </source>
</reference>
<name>A0A5P9JZN7_9HYPH</name>
<dbReference type="AlphaFoldDB" id="A0A5P9JZN7"/>
<evidence type="ECO:0000313" key="3">
    <source>
        <dbReference type="Proteomes" id="UP000325614"/>
    </source>
</evidence>
<dbReference type="EMBL" id="CP045423">
    <property type="protein sequence ID" value="QFU16870.1"/>
    <property type="molecule type" value="Genomic_DNA"/>
</dbReference>
<evidence type="ECO:0000259" key="1">
    <source>
        <dbReference type="Pfam" id="PF13638"/>
    </source>
</evidence>
<dbReference type="Pfam" id="PF13638">
    <property type="entry name" value="PIN_4"/>
    <property type="match status" value="1"/>
</dbReference>
<organism evidence="2 3">
    <name type="scientific">Microvirga thermotolerans</name>
    <dbReference type="NCBI Taxonomy" id="2651334"/>
    <lineage>
        <taxon>Bacteria</taxon>
        <taxon>Pseudomonadati</taxon>
        <taxon>Pseudomonadota</taxon>
        <taxon>Alphaproteobacteria</taxon>
        <taxon>Hyphomicrobiales</taxon>
        <taxon>Methylobacteriaceae</taxon>
        <taxon>Microvirga</taxon>
    </lineage>
</organism>
<dbReference type="KEGG" id="mico:GDR74_11885"/>
<dbReference type="Proteomes" id="UP000325614">
    <property type="component" value="Chromosome"/>
</dbReference>
<protein>
    <recommendedName>
        <fullName evidence="1">PIN domain-containing protein</fullName>
    </recommendedName>
</protein>
<accession>A0A5P9JZN7</accession>
<dbReference type="InterPro" id="IPR002716">
    <property type="entry name" value="PIN_dom"/>
</dbReference>